<proteinExistence type="predicted"/>
<reference evidence="2" key="2">
    <citation type="submission" date="2021-02" db="EMBL/GenBank/DDBJ databases">
        <authorList>
            <person name="Kimball J.A."/>
            <person name="Haas M.W."/>
            <person name="Macchietto M."/>
            <person name="Kono T."/>
            <person name="Duquette J."/>
            <person name="Shao M."/>
        </authorList>
    </citation>
    <scope>NUCLEOTIDE SEQUENCE</scope>
    <source>
        <tissue evidence="2">Fresh leaf tissue</tissue>
    </source>
</reference>
<evidence type="ECO:0000256" key="1">
    <source>
        <dbReference type="SAM" id="MobiDB-lite"/>
    </source>
</evidence>
<name>A0A8J5S1L3_ZIZPA</name>
<dbReference type="Proteomes" id="UP000729402">
    <property type="component" value="Unassembled WGS sequence"/>
</dbReference>
<feature type="compositionally biased region" description="Pro residues" evidence="1">
    <location>
        <begin position="60"/>
        <end position="70"/>
    </location>
</feature>
<reference evidence="2" key="1">
    <citation type="journal article" date="2021" name="bioRxiv">
        <title>Whole Genome Assembly and Annotation of Northern Wild Rice, Zizania palustris L., Supports a Whole Genome Duplication in the Zizania Genus.</title>
        <authorList>
            <person name="Haas M."/>
            <person name="Kono T."/>
            <person name="Macchietto M."/>
            <person name="Millas R."/>
            <person name="McGilp L."/>
            <person name="Shao M."/>
            <person name="Duquette J."/>
            <person name="Hirsch C.N."/>
            <person name="Kimball J."/>
        </authorList>
    </citation>
    <scope>NUCLEOTIDE SEQUENCE</scope>
    <source>
        <tissue evidence="2">Fresh leaf tissue</tissue>
    </source>
</reference>
<dbReference type="EMBL" id="JAAALK010000287">
    <property type="protein sequence ID" value="KAG8059907.1"/>
    <property type="molecule type" value="Genomic_DNA"/>
</dbReference>
<dbReference type="OrthoDB" id="584049at2759"/>
<accession>A0A8J5S1L3</accession>
<evidence type="ECO:0000313" key="3">
    <source>
        <dbReference type="Proteomes" id="UP000729402"/>
    </source>
</evidence>
<dbReference type="AlphaFoldDB" id="A0A8J5S1L3"/>
<protein>
    <submittedName>
        <fullName evidence="2">Uncharacterized protein</fullName>
    </submittedName>
</protein>
<sequence>MGDQVTALACGGEQLGTWTEEQHAAFLDRMELSFVKQELGAVPASDERRASRRICRPRRAPPPLRQPPPSSCGTGQVLPLHLPLDRPLPDSAVESNRAPPSSRPAAHGVGGGK</sequence>
<organism evidence="2 3">
    <name type="scientific">Zizania palustris</name>
    <name type="common">Northern wild rice</name>
    <dbReference type="NCBI Taxonomy" id="103762"/>
    <lineage>
        <taxon>Eukaryota</taxon>
        <taxon>Viridiplantae</taxon>
        <taxon>Streptophyta</taxon>
        <taxon>Embryophyta</taxon>
        <taxon>Tracheophyta</taxon>
        <taxon>Spermatophyta</taxon>
        <taxon>Magnoliopsida</taxon>
        <taxon>Liliopsida</taxon>
        <taxon>Poales</taxon>
        <taxon>Poaceae</taxon>
        <taxon>BOP clade</taxon>
        <taxon>Oryzoideae</taxon>
        <taxon>Oryzeae</taxon>
        <taxon>Zizaniinae</taxon>
        <taxon>Zizania</taxon>
    </lineage>
</organism>
<gene>
    <name evidence="2" type="ORF">GUJ93_ZPchr0002g25940</name>
</gene>
<feature type="region of interest" description="Disordered" evidence="1">
    <location>
        <begin position="39"/>
        <end position="113"/>
    </location>
</feature>
<evidence type="ECO:0000313" key="2">
    <source>
        <dbReference type="EMBL" id="KAG8059907.1"/>
    </source>
</evidence>
<keyword evidence="3" id="KW-1185">Reference proteome</keyword>
<comment type="caution">
    <text evidence="2">The sequence shown here is derived from an EMBL/GenBank/DDBJ whole genome shotgun (WGS) entry which is preliminary data.</text>
</comment>
<feature type="compositionally biased region" description="Basic residues" evidence="1">
    <location>
        <begin position="50"/>
        <end position="59"/>
    </location>
</feature>